<dbReference type="InterPro" id="IPR008468">
    <property type="entry name" value="DMAP1"/>
</dbReference>
<dbReference type="AlphaFoldDB" id="A0A4U5PCA4"/>
<evidence type="ECO:0000256" key="6">
    <source>
        <dbReference type="ARBA" id="ARBA00067416"/>
    </source>
</evidence>
<dbReference type="Gene3D" id="1.10.10.60">
    <property type="entry name" value="Homeodomain-like"/>
    <property type="match status" value="1"/>
</dbReference>
<feature type="domain" description="DAMP1 SANT/Myb-like" evidence="10">
    <location>
        <begin position="122"/>
        <end position="200"/>
    </location>
</feature>
<gene>
    <name evidence="11" type="ORF">L596_008336</name>
</gene>
<feature type="compositionally biased region" description="Low complexity" evidence="8">
    <location>
        <begin position="277"/>
        <end position="291"/>
    </location>
</feature>
<accession>A0A4U5PCA4</accession>
<evidence type="ECO:0000256" key="2">
    <source>
        <dbReference type="ARBA" id="ARBA00022853"/>
    </source>
</evidence>
<dbReference type="InterPro" id="IPR027109">
    <property type="entry name" value="Swc4/Dmap1"/>
</dbReference>
<evidence type="ECO:0000256" key="7">
    <source>
        <dbReference type="SAM" id="Coils"/>
    </source>
</evidence>
<dbReference type="GO" id="GO:0035267">
    <property type="term" value="C:NuA4 histone acetyltransferase complex"/>
    <property type="evidence" value="ECO:0007669"/>
    <property type="project" value="InterPro"/>
</dbReference>
<dbReference type="GO" id="GO:0000122">
    <property type="term" value="P:negative regulation of transcription by RNA polymerase II"/>
    <property type="evidence" value="ECO:0007669"/>
    <property type="project" value="TreeGrafter"/>
</dbReference>
<evidence type="ECO:0000313" key="11">
    <source>
        <dbReference type="EMBL" id="TKR93978.1"/>
    </source>
</evidence>
<dbReference type="OrthoDB" id="19740at2759"/>
<dbReference type="GO" id="GO:0003714">
    <property type="term" value="F:transcription corepressor activity"/>
    <property type="evidence" value="ECO:0007669"/>
    <property type="project" value="TreeGrafter"/>
</dbReference>
<dbReference type="Pfam" id="PF16282">
    <property type="entry name" value="SANT_DAMP1_like"/>
    <property type="match status" value="1"/>
</dbReference>
<keyword evidence="12" id="KW-1185">Reference proteome</keyword>
<proteinExistence type="predicted"/>
<keyword evidence="5" id="KW-0539">Nucleus</keyword>
<feature type="region of interest" description="Disordered" evidence="8">
    <location>
        <begin position="1"/>
        <end position="42"/>
    </location>
</feature>
<feature type="region of interest" description="Disordered" evidence="8">
    <location>
        <begin position="460"/>
        <end position="487"/>
    </location>
</feature>
<reference evidence="11 12" key="1">
    <citation type="journal article" date="2015" name="Genome Biol.">
        <title>Comparative genomics of Steinernema reveals deeply conserved gene regulatory networks.</title>
        <authorList>
            <person name="Dillman A.R."/>
            <person name="Macchietto M."/>
            <person name="Porter C.F."/>
            <person name="Rogers A."/>
            <person name="Williams B."/>
            <person name="Antoshechkin I."/>
            <person name="Lee M.M."/>
            <person name="Goodwin Z."/>
            <person name="Lu X."/>
            <person name="Lewis E.E."/>
            <person name="Goodrich-Blair H."/>
            <person name="Stock S.P."/>
            <person name="Adams B.J."/>
            <person name="Sternberg P.W."/>
            <person name="Mortazavi A."/>
        </authorList>
    </citation>
    <scope>NUCLEOTIDE SEQUENCE [LARGE SCALE GENOMIC DNA]</scope>
    <source>
        <strain evidence="11 12">ALL</strain>
    </source>
</reference>
<dbReference type="STRING" id="34508.A0A4U5PCA4"/>
<evidence type="ECO:0000313" key="12">
    <source>
        <dbReference type="Proteomes" id="UP000298663"/>
    </source>
</evidence>
<evidence type="ECO:0000256" key="5">
    <source>
        <dbReference type="ARBA" id="ARBA00023242"/>
    </source>
</evidence>
<feature type="coiled-coil region" evidence="7">
    <location>
        <begin position="215"/>
        <end position="269"/>
    </location>
</feature>
<dbReference type="GO" id="GO:0000812">
    <property type="term" value="C:Swr1 complex"/>
    <property type="evidence" value="ECO:0007669"/>
    <property type="project" value="TreeGrafter"/>
</dbReference>
<dbReference type="GO" id="GO:0006338">
    <property type="term" value="P:chromatin remodeling"/>
    <property type="evidence" value="ECO:0007669"/>
    <property type="project" value="InterPro"/>
</dbReference>
<comment type="subcellular location">
    <subcellularLocation>
        <location evidence="1">Nucleus</location>
    </subcellularLocation>
</comment>
<dbReference type="EMBL" id="AZBU02000002">
    <property type="protein sequence ID" value="TKR93978.1"/>
    <property type="molecule type" value="Genomic_DNA"/>
</dbReference>
<evidence type="ECO:0000256" key="8">
    <source>
        <dbReference type="SAM" id="MobiDB-lite"/>
    </source>
</evidence>
<dbReference type="Proteomes" id="UP000298663">
    <property type="component" value="Unassembled WGS sequence"/>
</dbReference>
<organism evidence="11 12">
    <name type="scientific">Steinernema carpocapsae</name>
    <name type="common">Entomopathogenic nematode</name>
    <dbReference type="NCBI Taxonomy" id="34508"/>
    <lineage>
        <taxon>Eukaryota</taxon>
        <taxon>Metazoa</taxon>
        <taxon>Ecdysozoa</taxon>
        <taxon>Nematoda</taxon>
        <taxon>Chromadorea</taxon>
        <taxon>Rhabditida</taxon>
        <taxon>Tylenchina</taxon>
        <taxon>Panagrolaimomorpha</taxon>
        <taxon>Strongyloidoidea</taxon>
        <taxon>Steinernematidae</taxon>
        <taxon>Steinernema</taxon>
    </lineage>
</organism>
<dbReference type="FunFam" id="1.10.10.60:FF:000087">
    <property type="entry name" value="DNA methyltransferase 1-associated protein 1"/>
    <property type="match status" value="1"/>
</dbReference>
<keyword evidence="2" id="KW-0156">Chromatin regulator</keyword>
<name>A0A4U5PCA4_STECR</name>
<feature type="compositionally biased region" description="Basic and acidic residues" evidence="8">
    <location>
        <begin position="25"/>
        <end position="42"/>
    </location>
</feature>
<evidence type="ECO:0000256" key="1">
    <source>
        <dbReference type="ARBA" id="ARBA00004123"/>
    </source>
</evidence>
<keyword evidence="7" id="KW-0175">Coiled coil</keyword>
<feature type="domain" description="DNA methyltransferase 1-associated 1" evidence="9">
    <location>
        <begin position="238"/>
        <end position="412"/>
    </location>
</feature>
<evidence type="ECO:0000256" key="3">
    <source>
        <dbReference type="ARBA" id="ARBA00023015"/>
    </source>
</evidence>
<keyword evidence="3" id="KW-0805">Transcription regulation</keyword>
<dbReference type="PANTHER" id="PTHR12855">
    <property type="entry name" value="DNA METHYLTRANSFERASE 1-ASSOCIATED PROTEIN 1 FAMILY MEMBER"/>
    <property type="match status" value="1"/>
</dbReference>
<feature type="compositionally biased region" description="Polar residues" evidence="8">
    <location>
        <begin position="301"/>
        <end position="321"/>
    </location>
</feature>
<feature type="region of interest" description="Disordered" evidence="8">
    <location>
        <begin position="277"/>
        <end position="321"/>
    </location>
</feature>
<evidence type="ECO:0000259" key="9">
    <source>
        <dbReference type="Pfam" id="PF05499"/>
    </source>
</evidence>
<protein>
    <recommendedName>
        <fullName evidence="6">DNA methyltransferase 1-associated protein 1</fullName>
    </recommendedName>
</protein>
<sequence>MNSSDMKDILGRRAPVTPTDFKLTSVDKKKSSARKMPEGHFKRPEGMHRELYNLLVQQNKGRQLSTMMPTTSKANGYQKSNKAFGKKPTRKWMFTQFENEARQDGLKLSHWTRVDKLDEKPYIFAKYNKAIKVPEYTNAEYEKNLASVTWTKEETDHLFEISRRFDLRWPVVTDRWDRQRFRVRTMEDLKDRYYWIVNELNVVREVNTDRLYYDAQNERNRKEQLIKQWNRTQEEIDEEEMLIAEMKKIEARKREREKMAQDVQKLISNTITERAPLSPALSSSALSPAPSQVMKKKTIRSNKTSSLANLSTLTQSPLTQPNEAVSQLRFSEFKSAGGHFRSHEMKLPTNVGQRKIKTLDQVVHGLKLEMPHATPESVTAFNDFRSNVILLQELKMALQSAEFELESIKARTGSIGGQAIEIEPRIRVSNEGTFDEEALVGTEGGPTSTRKITRMIDLEKGAPQGARKRKATTTPAVTQELKRNRRN</sequence>
<dbReference type="InterPro" id="IPR032563">
    <property type="entry name" value="DAMP1_SANT-like"/>
</dbReference>
<reference evidence="11 12" key="2">
    <citation type="journal article" date="2019" name="G3 (Bethesda)">
        <title>Hybrid Assembly of the Genome of the Entomopathogenic Nematode Steinernema carpocapsae Identifies the X-Chromosome.</title>
        <authorList>
            <person name="Serra L."/>
            <person name="Macchietto M."/>
            <person name="Macias-Munoz A."/>
            <person name="McGill C.J."/>
            <person name="Rodriguez I.M."/>
            <person name="Rodriguez B."/>
            <person name="Murad R."/>
            <person name="Mortazavi A."/>
        </authorList>
    </citation>
    <scope>NUCLEOTIDE SEQUENCE [LARGE SCALE GENOMIC DNA]</scope>
    <source>
        <strain evidence="11 12">ALL</strain>
    </source>
</reference>
<dbReference type="Pfam" id="PF05499">
    <property type="entry name" value="DMAP1"/>
    <property type="match status" value="1"/>
</dbReference>
<evidence type="ECO:0000259" key="10">
    <source>
        <dbReference type="Pfam" id="PF16282"/>
    </source>
</evidence>
<keyword evidence="4" id="KW-0804">Transcription</keyword>
<dbReference type="PANTHER" id="PTHR12855:SF10">
    <property type="entry name" value="DNA METHYLTRANSFERASE 1-ASSOCIATED PROTEIN 1"/>
    <property type="match status" value="1"/>
</dbReference>
<dbReference type="GO" id="GO:0006281">
    <property type="term" value="P:DNA repair"/>
    <property type="evidence" value="ECO:0007669"/>
    <property type="project" value="InterPro"/>
</dbReference>
<feature type="compositionally biased region" description="Basic and acidic residues" evidence="8">
    <location>
        <begin position="1"/>
        <end position="11"/>
    </location>
</feature>
<comment type="caution">
    <text evidence="11">The sequence shown here is derived from an EMBL/GenBank/DDBJ whole genome shotgun (WGS) entry which is preliminary data.</text>
</comment>
<evidence type="ECO:0000256" key="4">
    <source>
        <dbReference type="ARBA" id="ARBA00023163"/>
    </source>
</evidence>